<dbReference type="Gene3D" id="3.40.1280.10">
    <property type="match status" value="1"/>
</dbReference>
<evidence type="ECO:0000256" key="3">
    <source>
        <dbReference type="ARBA" id="ARBA00022679"/>
    </source>
</evidence>
<keyword evidence="2 5" id="KW-0489">Methyltransferase</keyword>
<dbReference type="InterPro" id="IPR029028">
    <property type="entry name" value="Alpha/beta_knot_MTases"/>
</dbReference>
<evidence type="ECO:0000256" key="1">
    <source>
        <dbReference type="ARBA" id="ARBA00007228"/>
    </source>
</evidence>
<dbReference type="SUPFAM" id="SSF75217">
    <property type="entry name" value="alpha/beta knot"/>
    <property type="match status" value="1"/>
</dbReference>
<dbReference type="PANTHER" id="PTHR43191">
    <property type="entry name" value="RRNA METHYLTRANSFERASE 3"/>
    <property type="match status" value="1"/>
</dbReference>
<dbReference type="PANTHER" id="PTHR43191:SF2">
    <property type="entry name" value="RRNA METHYLTRANSFERASE 3, MITOCHONDRIAL"/>
    <property type="match status" value="1"/>
</dbReference>
<dbReference type="OrthoDB" id="9785673at2"/>
<dbReference type="InterPro" id="IPR051259">
    <property type="entry name" value="rRNA_Methyltransferase"/>
</dbReference>
<protein>
    <submittedName>
        <fullName evidence="5">23S rRNA methyltransferase</fullName>
    </submittedName>
</protein>
<dbReference type="GO" id="GO:0032259">
    <property type="term" value="P:methylation"/>
    <property type="evidence" value="ECO:0007669"/>
    <property type="project" value="UniProtKB-KW"/>
</dbReference>
<dbReference type="PATRIC" id="fig|1618.3.peg.939"/>
<accession>A0A0R2FXS3</accession>
<proteinExistence type="inferred from homology"/>
<dbReference type="InterPro" id="IPR029026">
    <property type="entry name" value="tRNA_m1G_MTases_N"/>
</dbReference>
<dbReference type="Pfam" id="PF22435">
    <property type="entry name" value="MRM3-like_sub_bind"/>
    <property type="match status" value="1"/>
</dbReference>
<dbReference type="InterPro" id="IPR001537">
    <property type="entry name" value="SpoU_MeTrfase"/>
</dbReference>
<organism evidence="5 6">
    <name type="scientific">Liquorilactobacillus mali</name>
    <dbReference type="NCBI Taxonomy" id="1618"/>
    <lineage>
        <taxon>Bacteria</taxon>
        <taxon>Bacillati</taxon>
        <taxon>Bacillota</taxon>
        <taxon>Bacilli</taxon>
        <taxon>Lactobacillales</taxon>
        <taxon>Lactobacillaceae</taxon>
        <taxon>Liquorilactobacillus</taxon>
    </lineage>
</organism>
<evidence type="ECO:0000313" key="6">
    <source>
        <dbReference type="Proteomes" id="UP000051727"/>
    </source>
</evidence>
<dbReference type="GO" id="GO:0005737">
    <property type="term" value="C:cytoplasm"/>
    <property type="evidence" value="ECO:0007669"/>
    <property type="project" value="UniProtKB-ARBA"/>
</dbReference>
<sequence>MEIIQSPQNKQVKEWKKLSSKKGRLNQKLYILDGWHLVKEAIQANESIKRFLIVPDSRYIDEFNEFNSTKAEVTYISSEVAHAISETPSPQGIFAIIMIDDSRNVLPADLTGAWLLLDSVQDPGNIGTMIRTADAAGFRGVVFGDGTGDLYQPKVVRSMQGSQFHLELLQSDLETFIAELKKNGIPTFGTELNKDAKSYNEIGKYSDFGLIMGNEGNGVQAKHLKLTKYNLYIPIIGQAESLNVAVAAGILMYTLKK</sequence>
<dbReference type="InterPro" id="IPR053888">
    <property type="entry name" value="MRM3-like_sub_bind"/>
</dbReference>
<dbReference type="CDD" id="cd18095">
    <property type="entry name" value="SpoU-like_rRNA-MTase"/>
    <property type="match status" value="1"/>
</dbReference>
<evidence type="ECO:0000259" key="4">
    <source>
        <dbReference type="SMART" id="SM00967"/>
    </source>
</evidence>
<evidence type="ECO:0000313" key="5">
    <source>
        <dbReference type="EMBL" id="KRN33193.1"/>
    </source>
</evidence>
<dbReference type="RefSeq" id="WP_056990524.1">
    <property type="nucleotide sequence ID" value="NZ_JQAR01000002.1"/>
</dbReference>
<dbReference type="GO" id="GO:0008173">
    <property type="term" value="F:RNA methyltransferase activity"/>
    <property type="evidence" value="ECO:0007669"/>
    <property type="project" value="InterPro"/>
</dbReference>
<dbReference type="InterPro" id="IPR013123">
    <property type="entry name" value="SpoU_subst-bd"/>
</dbReference>
<dbReference type="EMBL" id="JQAR01000002">
    <property type="protein sequence ID" value="KRN33193.1"/>
    <property type="molecule type" value="Genomic_DNA"/>
</dbReference>
<gene>
    <name evidence="5" type="ORF">IV36_GL000929</name>
</gene>
<feature type="domain" description="RNA 2-O ribose methyltransferase substrate binding" evidence="4">
    <location>
        <begin position="31"/>
        <end position="103"/>
    </location>
</feature>
<comment type="similarity">
    <text evidence="1">Belongs to the class IV-like SAM-binding methyltransferase superfamily. RNA methyltransferase TrmH family.</text>
</comment>
<dbReference type="SUPFAM" id="SSF55315">
    <property type="entry name" value="L30e-like"/>
    <property type="match status" value="1"/>
</dbReference>
<dbReference type="STRING" id="1618.IV36_GL000929"/>
<dbReference type="Gene3D" id="3.30.1330.30">
    <property type="match status" value="1"/>
</dbReference>
<dbReference type="GO" id="GO:0003723">
    <property type="term" value="F:RNA binding"/>
    <property type="evidence" value="ECO:0007669"/>
    <property type="project" value="InterPro"/>
</dbReference>
<reference evidence="5 6" key="1">
    <citation type="journal article" date="2015" name="Genome Announc.">
        <title>Expanding the biotechnology potential of lactobacilli through comparative genomics of 213 strains and associated genera.</title>
        <authorList>
            <person name="Sun Z."/>
            <person name="Harris H.M."/>
            <person name="McCann A."/>
            <person name="Guo C."/>
            <person name="Argimon S."/>
            <person name="Zhang W."/>
            <person name="Yang X."/>
            <person name="Jeffery I.B."/>
            <person name="Cooney J.C."/>
            <person name="Kagawa T.F."/>
            <person name="Liu W."/>
            <person name="Song Y."/>
            <person name="Salvetti E."/>
            <person name="Wrobel A."/>
            <person name="Rasinkangas P."/>
            <person name="Parkhill J."/>
            <person name="Rea M.C."/>
            <person name="O'Sullivan O."/>
            <person name="Ritari J."/>
            <person name="Douillard F.P."/>
            <person name="Paul Ross R."/>
            <person name="Yang R."/>
            <person name="Briner A.E."/>
            <person name="Felis G.E."/>
            <person name="de Vos W.M."/>
            <person name="Barrangou R."/>
            <person name="Klaenhammer T.R."/>
            <person name="Caufield P.W."/>
            <person name="Cui Y."/>
            <person name="Zhang H."/>
            <person name="O'Toole P.W."/>
        </authorList>
    </citation>
    <scope>NUCLEOTIDE SEQUENCE [LARGE SCALE GENOMIC DNA]</scope>
    <source>
        <strain evidence="5 6">ATCC 27304</strain>
    </source>
</reference>
<dbReference type="InterPro" id="IPR029064">
    <property type="entry name" value="Ribosomal_eL30-like_sf"/>
</dbReference>
<dbReference type="Proteomes" id="UP000051727">
    <property type="component" value="Unassembled WGS sequence"/>
</dbReference>
<dbReference type="SMART" id="SM00967">
    <property type="entry name" value="SpoU_sub_bind"/>
    <property type="match status" value="1"/>
</dbReference>
<dbReference type="GO" id="GO:0006396">
    <property type="term" value="P:RNA processing"/>
    <property type="evidence" value="ECO:0007669"/>
    <property type="project" value="InterPro"/>
</dbReference>
<name>A0A0R2FXS3_9LACO</name>
<comment type="caution">
    <text evidence="5">The sequence shown here is derived from an EMBL/GenBank/DDBJ whole genome shotgun (WGS) entry which is preliminary data.</text>
</comment>
<dbReference type="AlphaFoldDB" id="A0A0R2FXS3"/>
<dbReference type="Pfam" id="PF00588">
    <property type="entry name" value="SpoU_methylase"/>
    <property type="match status" value="1"/>
</dbReference>
<evidence type="ECO:0000256" key="2">
    <source>
        <dbReference type="ARBA" id="ARBA00022603"/>
    </source>
</evidence>
<keyword evidence="3 5" id="KW-0808">Transferase</keyword>